<dbReference type="PANTHER" id="PTHR24023">
    <property type="entry name" value="COLLAGEN ALPHA"/>
    <property type="match status" value="1"/>
</dbReference>
<dbReference type="InterPro" id="IPR030392">
    <property type="entry name" value="S74_ICA"/>
</dbReference>
<dbReference type="PROSITE" id="PS51688">
    <property type="entry name" value="ICA"/>
    <property type="match status" value="1"/>
</dbReference>
<dbReference type="GO" id="GO:0098015">
    <property type="term" value="C:virus tail"/>
    <property type="evidence" value="ECO:0007669"/>
    <property type="project" value="UniProtKB-KW"/>
</dbReference>
<dbReference type="PANTHER" id="PTHR24023:SF1095">
    <property type="entry name" value="EGF-LIKE DOMAIN-CONTAINING PROTEIN"/>
    <property type="match status" value="1"/>
</dbReference>
<feature type="compositionally biased region" description="Low complexity" evidence="3">
    <location>
        <begin position="638"/>
        <end position="718"/>
    </location>
</feature>
<name>A0A6J5KN17_9CAUD</name>
<feature type="compositionally biased region" description="Low complexity" evidence="3">
    <location>
        <begin position="266"/>
        <end position="329"/>
    </location>
</feature>
<dbReference type="GO" id="GO:0031012">
    <property type="term" value="C:extracellular matrix"/>
    <property type="evidence" value="ECO:0007669"/>
    <property type="project" value="TreeGrafter"/>
</dbReference>
<gene>
    <name evidence="5" type="ORF">UFOVP45_24</name>
</gene>
<feature type="compositionally biased region" description="Polar residues" evidence="3">
    <location>
        <begin position="243"/>
        <end position="252"/>
    </location>
</feature>
<dbReference type="GO" id="GO:0030020">
    <property type="term" value="F:extracellular matrix structural constituent conferring tensile strength"/>
    <property type="evidence" value="ECO:0007669"/>
    <property type="project" value="TreeGrafter"/>
</dbReference>
<feature type="compositionally biased region" description="Low complexity" evidence="3">
    <location>
        <begin position="198"/>
        <end position="240"/>
    </location>
</feature>
<proteinExistence type="predicted"/>
<feature type="compositionally biased region" description="Low complexity" evidence="3">
    <location>
        <begin position="345"/>
        <end position="399"/>
    </location>
</feature>
<feature type="compositionally biased region" description="Low complexity" evidence="3">
    <location>
        <begin position="616"/>
        <end position="628"/>
    </location>
</feature>
<feature type="region of interest" description="Disordered" evidence="3">
    <location>
        <begin position="616"/>
        <end position="819"/>
    </location>
</feature>
<dbReference type="InterPro" id="IPR050149">
    <property type="entry name" value="Collagen_superfamily"/>
</dbReference>
<protein>
    <submittedName>
        <fullName evidence="5">Intramolecular chaperone auto-processing domain containing protein</fullName>
    </submittedName>
</protein>
<comment type="subcellular location">
    <subcellularLocation>
        <location evidence="1">Virion</location>
    </subcellularLocation>
</comment>
<evidence type="ECO:0000259" key="4">
    <source>
        <dbReference type="PROSITE" id="PS51688"/>
    </source>
</evidence>
<reference evidence="5" key="1">
    <citation type="submission" date="2020-04" db="EMBL/GenBank/DDBJ databases">
        <authorList>
            <person name="Chiriac C."/>
            <person name="Salcher M."/>
            <person name="Ghai R."/>
            <person name="Kavagutti S V."/>
        </authorList>
    </citation>
    <scope>NUCLEOTIDE SEQUENCE</scope>
</reference>
<sequence length="1085" mass="105080">MKNSGANLQIGQELNQLVKNGADHTLLNGRAVYVVGSDNDNIVVDHTTGNNDGSAERFIGILTQDIAVGELGYVTTFGVVHNLDTSNLMEGQVVFTSGPNGALTTDYPTGVYFGTPVGVCLFQDATAGQIFVFPKFLPTMAELRDILINPETLADGDVIAFDAGLQAWVNVPATHGATGPTGPMGSAGATGPTGSQGPTGATGPSVTGPTGPTGSAGSTGPTGPQGNQGIQGIQGNDGPQGATGPTGSQGATGPTGARGADGYIGADGATGPTGATGSVGPTGPTGSVGPTGPTGATGLTGATGPTGTTGAIGATGPTGATGDMGPTGPQGDIGPQGSQGIQGNPGIQGATGPTGATGNTGPTGATGAQGPTGATGATGAASTVTGPTGATGPTGPQGTSINLKGSVAAPVNLPGSGNSVNDAYIVLSNSDLYVWNGSVWNNVGQIVGPTGAAGAGGALGYYGSFYNTTTQNAASTSTAYLVDINNTFEANGVANDAAGRITFQHAGTYSITISVQLVNTSSNIANANLWMRKNDVDVPDSGSQLTVPNSHGGVNGQMLETVNYVFTVAADDYIEFWWQAESTSVSIETIAAGTTPTTPRTPGVIVTATQVMYTQVGPTGATGPTGSVGPTGPGVTGPTGPTGAASTVTGPTGATGSQGPTGPTGSQGPAGADGSQGIQGATGATGSTGPTGPTGATGIQGVTGPTGATGVTGPTGAQGIQGVTGPTGAASTVTGPTGATGLTGATGPTGPTGATGAASTVTGPTGAQGPTGPTGAQGNIGPTGAQGIQGATGPTGPTGAKGKFTTSDTAPSSPAAGDGWFDSSTGFTYVYYTDADSSQWVQVGNAQAGPTGPAASAASNGSLGTVYGGTTPSYTALGWSNASTSGTSIGAYANTANFYDVLVGGTQISSTAGYNTVVGYGSSSLFGGDYNTLLGASISGGAVSYATSIGYGATASNNAVTLGDTNVYTIQANVTSISTLSDERDKTNVSPLGLGIDFINKLTPVSYEWNSRDGKKVGTKDFGFLAQDLAAAEDSINMADVLGLTVRTDPDKLLATYGKLVPILVEAVKELSSEVTALKDKLNGN</sequence>
<feature type="domain" description="Peptidase S74" evidence="4">
    <location>
        <begin position="981"/>
        <end position="1082"/>
    </location>
</feature>
<dbReference type="GO" id="GO:0030198">
    <property type="term" value="P:extracellular matrix organization"/>
    <property type="evidence" value="ECO:0007669"/>
    <property type="project" value="TreeGrafter"/>
</dbReference>
<dbReference type="GO" id="GO:0005615">
    <property type="term" value="C:extracellular space"/>
    <property type="evidence" value="ECO:0007669"/>
    <property type="project" value="TreeGrafter"/>
</dbReference>
<evidence type="ECO:0000256" key="3">
    <source>
        <dbReference type="SAM" id="MobiDB-lite"/>
    </source>
</evidence>
<evidence type="ECO:0000313" key="5">
    <source>
        <dbReference type="EMBL" id="CAB4123774.1"/>
    </source>
</evidence>
<feature type="region of interest" description="Disordered" evidence="3">
    <location>
        <begin position="176"/>
        <end position="403"/>
    </location>
</feature>
<dbReference type="EMBL" id="LR796175">
    <property type="protein sequence ID" value="CAB4123774.1"/>
    <property type="molecule type" value="Genomic_DNA"/>
</dbReference>
<accession>A0A6J5KN17</accession>
<keyword evidence="2" id="KW-1227">Viral tail protein</keyword>
<organism evidence="5">
    <name type="scientific">uncultured Caudovirales phage</name>
    <dbReference type="NCBI Taxonomy" id="2100421"/>
    <lineage>
        <taxon>Viruses</taxon>
        <taxon>Duplodnaviria</taxon>
        <taxon>Heunggongvirae</taxon>
        <taxon>Uroviricota</taxon>
        <taxon>Caudoviricetes</taxon>
        <taxon>Peduoviridae</taxon>
        <taxon>Maltschvirus</taxon>
        <taxon>Maltschvirus maltsch</taxon>
    </lineage>
</organism>
<evidence type="ECO:0000256" key="2">
    <source>
        <dbReference type="ARBA" id="ARBA00022732"/>
    </source>
</evidence>
<feature type="compositionally biased region" description="Low complexity" evidence="3">
    <location>
        <begin position="732"/>
        <end position="806"/>
    </location>
</feature>
<keyword evidence="2" id="KW-0946">Virion</keyword>
<evidence type="ECO:0000256" key="1">
    <source>
        <dbReference type="ARBA" id="ARBA00004328"/>
    </source>
</evidence>
<dbReference type="Pfam" id="PF13884">
    <property type="entry name" value="Peptidase_S74"/>
    <property type="match status" value="1"/>
</dbReference>